<dbReference type="EMBL" id="LR796920">
    <property type="protein sequence ID" value="CAB4175020.1"/>
    <property type="molecule type" value="Genomic_DNA"/>
</dbReference>
<sequence length="171" mass="19076">MATYEQPPIWYTEEEVTARLTEAHEALVLHYEPIISNTFTSAQMGAVIALSEVLREDIDNGDISLQYAQAVIDTMGMKLGVDVSDINLKVKVWTVTVSYGRDQIAEFEDIEAEDEDSAIDVAKDGFEMTGCSADVEWTDNNGYTHELHLSDVTDMVDMDADGLEWEATEQD</sequence>
<evidence type="ECO:0000313" key="1">
    <source>
        <dbReference type="EMBL" id="CAB4175020.1"/>
    </source>
</evidence>
<reference evidence="1" key="1">
    <citation type="submission" date="2020-05" db="EMBL/GenBank/DDBJ databases">
        <authorList>
            <person name="Chiriac C."/>
            <person name="Salcher M."/>
            <person name="Ghai R."/>
            <person name="Kavagutti S V."/>
        </authorList>
    </citation>
    <scope>NUCLEOTIDE SEQUENCE</scope>
</reference>
<dbReference type="EMBL" id="LR796984">
    <property type="protein sequence ID" value="CAB4179887.1"/>
    <property type="molecule type" value="Genomic_DNA"/>
</dbReference>
<evidence type="ECO:0000313" key="3">
    <source>
        <dbReference type="EMBL" id="CAB4188706.1"/>
    </source>
</evidence>
<name>A0A6J5PSW4_9CAUD</name>
<accession>A0A6J5PSW4</accession>
<evidence type="ECO:0000313" key="2">
    <source>
        <dbReference type="EMBL" id="CAB4179887.1"/>
    </source>
</evidence>
<gene>
    <name evidence="2" type="ORF">UFOVP1035_99</name>
    <name evidence="3" type="ORF">UFOVP1181_58</name>
    <name evidence="1" type="ORF">UFOVP965_103</name>
</gene>
<dbReference type="EMBL" id="LR797127">
    <property type="protein sequence ID" value="CAB4188706.1"/>
    <property type="molecule type" value="Genomic_DNA"/>
</dbReference>
<protein>
    <submittedName>
        <fullName evidence="1">Uncharacterized protein</fullName>
    </submittedName>
</protein>
<proteinExistence type="predicted"/>
<organism evidence="1">
    <name type="scientific">uncultured Caudovirales phage</name>
    <dbReference type="NCBI Taxonomy" id="2100421"/>
    <lineage>
        <taxon>Viruses</taxon>
        <taxon>Duplodnaviria</taxon>
        <taxon>Heunggongvirae</taxon>
        <taxon>Uroviricota</taxon>
        <taxon>Caudoviricetes</taxon>
        <taxon>Peduoviridae</taxon>
        <taxon>Maltschvirus</taxon>
        <taxon>Maltschvirus maltsch</taxon>
    </lineage>
</organism>